<comment type="similarity">
    <text evidence="2 8">Belongs to the Fmt family.</text>
</comment>
<dbReference type="Gene3D" id="3.40.50.170">
    <property type="entry name" value="Formyl transferase, N-terminal domain"/>
    <property type="match status" value="1"/>
</dbReference>
<feature type="domain" description="Formyl transferase C-terminal" evidence="10">
    <location>
        <begin position="207"/>
        <end position="302"/>
    </location>
</feature>
<organism evidence="11 12">
    <name type="scientific">Thauera phenolivorans</name>
    <dbReference type="NCBI Taxonomy" id="1792543"/>
    <lineage>
        <taxon>Bacteria</taxon>
        <taxon>Pseudomonadati</taxon>
        <taxon>Pseudomonadota</taxon>
        <taxon>Betaproteobacteria</taxon>
        <taxon>Rhodocyclales</taxon>
        <taxon>Zoogloeaceae</taxon>
        <taxon>Thauera</taxon>
    </lineage>
</organism>
<dbReference type="FunFam" id="3.40.50.12230:FF:000001">
    <property type="entry name" value="Methionyl-tRNA formyltransferase"/>
    <property type="match status" value="1"/>
</dbReference>
<dbReference type="PANTHER" id="PTHR11138">
    <property type="entry name" value="METHIONYL-TRNA FORMYLTRANSFERASE"/>
    <property type="match status" value="1"/>
</dbReference>
<dbReference type="GO" id="GO:0004479">
    <property type="term" value="F:methionyl-tRNA formyltransferase activity"/>
    <property type="evidence" value="ECO:0007669"/>
    <property type="project" value="UniProtKB-UniRule"/>
</dbReference>
<evidence type="ECO:0000313" key="12">
    <source>
        <dbReference type="Proteomes" id="UP000536534"/>
    </source>
</evidence>
<dbReference type="Pfam" id="PF00551">
    <property type="entry name" value="Formyl_trans_N"/>
    <property type="match status" value="1"/>
</dbReference>
<evidence type="ECO:0000256" key="8">
    <source>
        <dbReference type="HAMAP-Rule" id="MF_00182"/>
    </source>
</evidence>
<proteinExistence type="inferred from homology"/>
<protein>
    <recommendedName>
        <fullName evidence="4 8">Methionyl-tRNA formyltransferase</fullName>
        <ecNumber evidence="3 8">2.1.2.9</ecNumber>
    </recommendedName>
</protein>
<evidence type="ECO:0000256" key="6">
    <source>
        <dbReference type="ARBA" id="ARBA00022917"/>
    </source>
</evidence>
<evidence type="ECO:0000256" key="3">
    <source>
        <dbReference type="ARBA" id="ARBA00012261"/>
    </source>
</evidence>
<reference evidence="11 12" key="1">
    <citation type="journal article" date="2020" name="Biotechnol. Biofuels">
        <title>New insights from the biogas microbiome by comprehensive genome-resolved metagenomics of nearly 1600 species originating from multiple anaerobic digesters.</title>
        <authorList>
            <person name="Campanaro S."/>
            <person name="Treu L."/>
            <person name="Rodriguez-R L.M."/>
            <person name="Kovalovszki A."/>
            <person name="Ziels R.M."/>
            <person name="Maus I."/>
            <person name="Zhu X."/>
            <person name="Kougias P.G."/>
            <person name="Basile A."/>
            <person name="Luo G."/>
            <person name="Schluter A."/>
            <person name="Konstantinidis K.T."/>
            <person name="Angelidaki I."/>
        </authorList>
    </citation>
    <scope>NUCLEOTIDE SEQUENCE [LARGE SCALE GENOMIC DNA]</scope>
    <source>
        <strain evidence="11">AS06rmzACSIP_256</strain>
    </source>
</reference>
<feature type="domain" description="Formyl transferase N-terminal" evidence="9">
    <location>
        <begin position="6"/>
        <end position="183"/>
    </location>
</feature>
<dbReference type="AlphaFoldDB" id="A0A7X7LVQ8"/>
<comment type="caution">
    <text evidence="11">The sequence shown here is derived from an EMBL/GenBank/DDBJ whole genome shotgun (WGS) entry which is preliminary data.</text>
</comment>
<dbReference type="SUPFAM" id="SSF50486">
    <property type="entry name" value="FMT C-terminal domain-like"/>
    <property type="match status" value="1"/>
</dbReference>
<dbReference type="GO" id="GO:0005829">
    <property type="term" value="C:cytosol"/>
    <property type="evidence" value="ECO:0007669"/>
    <property type="project" value="TreeGrafter"/>
</dbReference>
<comment type="catalytic activity">
    <reaction evidence="7 8">
        <text>L-methionyl-tRNA(fMet) + (6R)-10-formyltetrahydrofolate = N-formyl-L-methionyl-tRNA(fMet) + (6S)-5,6,7,8-tetrahydrofolate + H(+)</text>
        <dbReference type="Rhea" id="RHEA:24380"/>
        <dbReference type="Rhea" id="RHEA-COMP:9952"/>
        <dbReference type="Rhea" id="RHEA-COMP:9953"/>
        <dbReference type="ChEBI" id="CHEBI:15378"/>
        <dbReference type="ChEBI" id="CHEBI:57453"/>
        <dbReference type="ChEBI" id="CHEBI:78530"/>
        <dbReference type="ChEBI" id="CHEBI:78844"/>
        <dbReference type="ChEBI" id="CHEBI:195366"/>
        <dbReference type="EC" id="2.1.2.9"/>
    </reaction>
</comment>
<dbReference type="RefSeq" id="WP_068809040.1">
    <property type="nucleotide sequence ID" value="NZ_MBFM01000005.1"/>
</dbReference>
<feature type="binding site" evidence="8">
    <location>
        <begin position="113"/>
        <end position="116"/>
    </location>
    <ligand>
        <name>(6S)-5,6,7,8-tetrahydrofolate</name>
        <dbReference type="ChEBI" id="CHEBI:57453"/>
    </ligand>
</feature>
<dbReference type="InterPro" id="IPR041711">
    <property type="entry name" value="Met-tRNA-FMT_N"/>
</dbReference>
<dbReference type="InterPro" id="IPR002376">
    <property type="entry name" value="Formyl_transf_N"/>
</dbReference>
<dbReference type="InterPro" id="IPR005794">
    <property type="entry name" value="Fmt"/>
</dbReference>
<dbReference type="HAMAP" id="MF_00182">
    <property type="entry name" value="Formyl_trans"/>
    <property type="match status" value="1"/>
</dbReference>
<dbReference type="PANTHER" id="PTHR11138:SF5">
    <property type="entry name" value="METHIONYL-TRNA FORMYLTRANSFERASE, MITOCHONDRIAL"/>
    <property type="match status" value="1"/>
</dbReference>
<sequence length="318" mass="33194">MTPTLRVAFAGTPEFAAVALAAILDAGYPVPLVLTQPDRPAGRGMKLTPSPVKRLALARGIEVDQPEKLRTEEQRARLAACAPDLLVVAAYGLILPKAVLDLPRLGCINIHASLLPRWRGAAPIHRAIEAGDAETGITIMQMDEGLDTGPMLLRRALPILPADTTASLHDRLAALGGEAIVGALAALQNGELAAAPQPAEGVTYASKIGRAEAVIDWTRRAVDIERTMRAFDPFPGAVSTLRDTAIKCWSASVVEASGEPGSVLAVGDDGIVVACGRGALRCTVLQRPGSKRLPAGEFLRGFAVSVGERFACGEAGPA</sequence>
<evidence type="ECO:0000256" key="5">
    <source>
        <dbReference type="ARBA" id="ARBA00022679"/>
    </source>
</evidence>
<dbReference type="NCBIfam" id="TIGR00460">
    <property type="entry name" value="fmt"/>
    <property type="match status" value="1"/>
</dbReference>
<evidence type="ECO:0000256" key="1">
    <source>
        <dbReference type="ARBA" id="ARBA00002606"/>
    </source>
</evidence>
<dbReference type="PROSITE" id="PS00373">
    <property type="entry name" value="GART"/>
    <property type="match status" value="1"/>
</dbReference>
<dbReference type="InterPro" id="IPR044135">
    <property type="entry name" value="Met-tRNA-FMT_C"/>
</dbReference>
<evidence type="ECO:0000256" key="2">
    <source>
        <dbReference type="ARBA" id="ARBA00010699"/>
    </source>
</evidence>
<evidence type="ECO:0000259" key="10">
    <source>
        <dbReference type="Pfam" id="PF02911"/>
    </source>
</evidence>
<keyword evidence="6 8" id="KW-0648">Protein biosynthesis</keyword>
<comment type="function">
    <text evidence="1 8">Attaches a formyl group to the free amino group of methionyl-tRNA(fMet). The formyl group appears to play a dual role in the initiator identity of N-formylmethionyl-tRNA by promoting its recognition by IF2 and preventing the misappropriation of this tRNA by the elongation apparatus.</text>
</comment>
<dbReference type="InterPro" id="IPR037022">
    <property type="entry name" value="Formyl_trans_C_sf"/>
</dbReference>
<dbReference type="Proteomes" id="UP000536534">
    <property type="component" value="Unassembled WGS sequence"/>
</dbReference>
<dbReference type="EMBL" id="JAAYYV010000165">
    <property type="protein sequence ID" value="NLF53975.1"/>
    <property type="molecule type" value="Genomic_DNA"/>
</dbReference>
<dbReference type="CDD" id="cd08646">
    <property type="entry name" value="FMT_core_Met-tRNA-FMT_N"/>
    <property type="match status" value="1"/>
</dbReference>
<keyword evidence="5 8" id="KW-0808">Transferase</keyword>
<dbReference type="CDD" id="cd08704">
    <property type="entry name" value="Met_tRNA_FMT_C"/>
    <property type="match status" value="1"/>
</dbReference>
<gene>
    <name evidence="8" type="primary">fmt</name>
    <name evidence="11" type="ORF">GX576_06190</name>
</gene>
<evidence type="ECO:0000259" key="9">
    <source>
        <dbReference type="Pfam" id="PF00551"/>
    </source>
</evidence>
<dbReference type="InterPro" id="IPR005793">
    <property type="entry name" value="Formyl_trans_C"/>
</dbReference>
<evidence type="ECO:0000313" key="11">
    <source>
        <dbReference type="EMBL" id="NLF53975.1"/>
    </source>
</evidence>
<evidence type="ECO:0000256" key="4">
    <source>
        <dbReference type="ARBA" id="ARBA00016014"/>
    </source>
</evidence>
<dbReference type="Gene3D" id="3.10.25.10">
    <property type="entry name" value="Formyl transferase, C-terminal domain"/>
    <property type="match status" value="1"/>
</dbReference>
<name>A0A7X7LVQ8_9RHOO</name>
<dbReference type="Pfam" id="PF02911">
    <property type="entry name" value="Formyl_trans_C"/>
    <property type="match status" value="1"/>
</dbReference>
<dbReference type="InterPro" id="IPR011034">
    <property type="entry name" value="Formyl_transferase-like_C_sf"/>
</dbReference>
<dbReference type="EC" id="2.1.2.9" evidence="3 8"/>
<dbReference type="InterPro" id="IPR001555">
    <property type="entry name" value="GART_AS"/>
</dbReference>
<evidence type="ECO:0000256" key="7">
    <source>
        <dbReference type="ARBA" id="ARBA00048558"/>
    </source>
</evidence>
<dbReference type="InterPro" id="IPR036477">
    <property type="entry name" value="Formyl_transf_N_sf"/>
</dbReference>
<accession>A0A7X7LVQ8</accession>
<dbReference type="SUPFAM" id="SSF53328">
    <property type="entry name" value="Formyltransferase"/>
    <property type="match status" value="1"/>
</dbReference>
<dbReference type="OrthoDB" id="9802815at2"/>